<proteinExistence type="predicted"/>
<gene>
    <name evidence="1" type="ORF">FEAC_03880</name>
</gene>
<comment type="caution">
    <text evidence="1">The sequence shown here is derived from an EMBL/GenBank/DDBJ whole genome shotgun (WGS) entry which is preliminary data.</text>
</comment>
<reference evidence="1 2" key="1">
    <citation type="submission" date="2015-01" db="EMBL/GenBank/DDBJ databases">
        <title>Draft genome of the acidophilic iron oxidizer Ferrimicrobium acidiphilum strain T23.</title>
        <authorList>
            <person name="Poehlein A."/>
            <person name="Eisen S."/>
            <person name="Schloemann M."/>
            <person name="Johnson B.D."/>
            <person name="Daniel R."/>
            <person name="Muehling M."/>
        </authorList>
    </citation>
    <scope>NUCLEOTIDE SEQUENCE [LARGE SCALE GENOMIC DNA]</scope>
    <source>
        <strain evidence="1 2">T23</strain>
    </source>
</reference>
<dbReference type="AlphaFoldDB" id="A0A0D8FWH9"/>
<keyword evidence="2" id="KW-1185">Reference proteome</keyword>
<dbReference type="Proteomes" id="UP000032336">
    <property type="component" value="Unassembled WGS sequence"/>
</dbReference>
<dbReference type="EMBL" id="JXUW01000003">
    <property type="protein sequence ID" value="KJE77645.1"/>
    <property type="molecule type" value="Genomic_DNA"/>
</dbReference>
<accession>A0A0D8FWH9</accession>
<evidence type="ECO:0000313" key="1">
    <source>
        <dbReference type="EMBL" id="KJE77645.1"/>
    </source>
</evidence>
<name>A0A0D8FWH9_9ACTN</name>
<sequence>MLVASPLDPLALQVNHIAFAVLGRHLKTIGPFGPIAVAPIIRVSVTMARSTYLAILVPDSARSDVIRGATMHISRDLRYLHRWWCIEISSAQSLNVGLKAFSVQVFPLLVVACW</sequence>
<evidence type="ECO:0000313" key="2">
    <source>
        <dbReference type="Proteomes" id="UP000032336"/>
    </source>
</evidence>
<organism evidence="1 2">
    <name type="scientific">Ferrimicrobium acidiphilum DSM 19497</name>
    <dbReference type="NCBI Taxonomy" id="1121877"/>
    <lineage>
        <taxon>Bacteria</taxon>
        <taxon>Bacillati</taxon>
        <taxon>Actinomycetota</taxon>
        <taxon>Acidimicrobiia</taxon>
        <taxon>Acidimicrobiales</taxon>
        <taxon>Acidimicrobiaceae</taxon>
        <taxon>Ferrimicrobium</taxon>
    </lineage>
</organism>
<protein>
    <submittedName>
        <fullName evidence="1">Uncharacterized protein</fullName>
    </submittedName>
</protein>